<dbReference type="SUPFAM" id="SSF51905">
    <property type="entry name" value="FAD/NAD(P)-binding domain"/>
    <property type="match status" value="1"/>
</dbReference>
<protein>
    <submittedName>
        <fullName evidence="3">FAD dependent oxidoreductase</fullName>
    </submittedName>
</protein>
<dbReference type="InterPro" id="IPR006076">
    <property type="entry name" value="FAD-dep_OxRdtase"/>
</dbReference>
<evidence type="ECO:0000313" key="4">
    <source>
        <dbReference type="Proteomes" id="UP000028931"/>
    </source>
</evidence>
<dbReference type="GO" id="GO:0005737">
    <property type="term" value="C:cytoplasm"/>
    <property type="evidence" value="ECO:0007669"/>
    <property type="project" value="TreeGrafter"/>
</dbReference>
<dbReference type="InterPro" id="IPR036188">
    <property type="entry name" value="FAD/NAD-bd_sf"/>
</dbReference>
<sequence length="459" mass="50318">MFLIVGNGMVALAIAAGLSRSVPGERIQVVGPATRPYSASMAAAAMLNSFAELEPGALDQPRDRLKFELSQASARLWGSFVEEFEIPAEYYRLGTVLVNNNASNSFEDAAFDAIAGYLDEFAEPYERVDPHLEPAYVPGANYRTRQALFLPREGVLNPDGVIHALQATLERRGVRFVDGVVKSLDKVNGRTRGVTLEDGRVLSGERVVLANGSMATRLWDEEGCIRVVNGVGATVVLKNPGIKGRYVLRTPNRGGACGIYHAPYQDDQFVVGATNLVTTADEHFPRAESVAALINGAINQVNHLHRTSGFIRYNFGYRPLSLDGYPVIGQLNDNTFIASGTRRDGYHFAPWLADNLAALLLDKSVSAQAKDYFHFTRPQRSAWLDQSVEACCRKYAAVKCSALSQHGFDAGHTDADQAVEHYYYQRARAFFDKHGLEQAVQVDFLDALLGGYLSLSDFA</sequence>
<dbReference type="Gene3D" id="3.50.50.60">
    <property type="entry name" value="FAD/NAD(P)-binding domain"/>
    <property type="match status" value="1"/>
</dbReference>
<dbReference type="Gene3D" id="3.30.9.10">
    <property type="entry name" value="D-Amino Acid Oxidase, subunit A, domain 2"/>
    <property type="match status" value="1"/>
</dbReference>
<organism evidence="3 4">
    <name type="scientific">Pseudomonas alkylphenolica</name>
    <dbReference type="NCBI Taxonomy" id="237609"/>
    <lineage>
        <taxon>Bacteria</taxon>
        <taxon>Pseudomonadati</taxon>
        <taxon>Pseudomonadota</taxon>
        <taxon>Gammaproteobacteria</taxon>
        <taxon>Pseudomonadales</taxon>
        <taxon>Pseudomonadaceae</taxon>
        <taxon>Pseudomonas</taxon>
    </lineage>
</organism>
<dbReference type="KEGG" id="palk:PSAKL28_37690"/>
<proteinExistence type="predicted"/>
<dbReference type="GO" id="GO:0016491">
    <property type="term" value="F:oxidoreductase activity"/>
    <property type="evidence" value="ECO:0007669"/>
    <property type="project" value="UniProtKB-KW"/>
</dbReference>
<keyword evidence="1" id="KW-0560">Oxidoreductase</keyword>
<dbReference type="eggNOG" id="COG0665">
    <property type="taxonomic scope" value="Bacteria"/>
</dbReference>
<name>A0A077FI45_9PSED</name>
<feature type="domain" description="FAD dependent oxidoreductase" evidence="2">
    <location>
        <begin position="3"/>
        <end position="359"/>
    </location>
</feature>
<accession>A0A077FI45</accession>
<evidence type="ECO:0000259" key="2">
    <source>
        <dbReference type="Pfam" id="PF01266"/>
    </source>
</evidence>
<dbReference type="Proteomes" id="UP000028931">
    <property type="component" value="Chromosome"/>
</dbReference>
<dbReference type="RefSeq" id="WP_038613383.1">
    <property type="nucleotide sequence ID" value="NZ_CP009048.1"/>
</dbReference>
<dbReference type="EMBL" id="CP009048">
    <property type="protein sequence ID" value="AIL62921.1"/>
    <property type="molecule type" value="Genomic_DNA"/>
</dbReference>
<dbReference type="HOGENOM" id="CLU_044460_0_0_6"/>
<dbReference type="PANTHER" id="PTHR13847">
    <property type="entry name" value="SARCOSINE DEHYDROGENASE-RELATED"/>
    <property type="match status" value="1"/>
</dbReference>
<evidence type="ECO:0000256" key="1">
    <source>
        <dbReference type="ARBA" id="ARBA00023002"/>
    </source>
</evidence>
<dbReference type="AlphaFoldDB" id="A0A077FI45"/>
<dbReference type="OrthoDB" id="8993739at2"/>
<dbReference type="Pfam" id="PF01266">
    <property type="entry name" value="DAO"/>
    <property type="match status" value="1"/>
</dbReference>
<evidence type="ECO:0000313" key="3">
    <source>
        <dbReference type="EMBL" id="AIL62921.1"/>
    </source>
</evidence>
<reference evidence="3 4" key="1">
    <citation type="submission" date="2014-07" db="EMBL/GenBank/DDBJ databases">
        <authorList>
            <person name="Lee K."/>
            <person name="Lim J.Y."/>
            <person name="Hwang I."/>
        </authorList>
    </citation>
    <scope>NUCLEOTIDE SEQUENCE [LARGE SCALE GENOMIC DNA]</scope>
    <source>
        <strain evidence="3 4">KL28</strain>
    </source>
</reference>
<gene>
    <name evidence="3" type="ORF">PSAKL28_37690</name>
</gene>